<dbReference type="Proteomes" id="UP000168164">
    <property type="component" value="Segment"/>
</dbReference>
<dbReference type="EMBL" id="AY318871">
    <property type="protein sequence ID" value="AAR83544.1"/>
    <property type="molecule type" value="Genomic_DNA"/>
</dbReference>
<sequence>MYIYKYIKIHTCISEVFIFVTALCSVIFLLQYIFDAKVCYKTDPCDKGWIGIGEKCYYYSNELANWTDSLKKCREVGADLVTYPSDPDTEYDVTRYSCFDKHWVGAYKINTNSQHPDKNDECYYVSRGMPTHKGDNVFLCNVTIHWICEKNMYLRC</sequence>
<protein>
    <submittedName>
        <fullName evidence="1">CNPV198 C-type lectin-like protein</fullName>
    </submittedName>
</protein>
<accession>Q6VZE9</accession>
<evidence type="ECO:0000313" key="1">
    <source>
        <dbReference type="EMBL" id="AAR83544.1"/>
    </source>
</evidence>
<dbReference type="OrthoDB" id="23048at10239"/>
<dbReference type="RefSeq" id="NP_955221.1">
    <property type="nucleotide sequence ID" value="NC_005309.1"/>
</dbReference>
<dbReference type="GO" id="GO:0030246">
    <property type="term" value="F:carbohydrate binding"/>
    <property type="evidence" value="ECO:0007669"/>
    <property type="project" value="UniProtKB-KW"/>
</dbReference>
<keyword evidence="1" id="KW-0430">Lectin</keyword>
<dbReference type="InterPro" id="IPR050828">
    <property type="entry name" value="C-type_lectin/matrix_domain"/>
</dbReference>
<dbReference type="PANTHER" id="PTHR45710:SF26">
    <property type="entry name" value="RH26557P"/>
    <property type="match status" value="1"/>
</dbReference>
<dbReference type="SMART" id="SM00034">
    <property type="entry name" value="CLECT"/>
    <property type="match status" value="1"/>
</dbReference>
<organismHost>
    <name type="scientific">Serinus</name>
    <dbReference type="NCBI Taxonomy" id="9134"/>
</organismHost>
<name>Q6VZE9_CNPV</name>
<dbReference type="InterPro" id="IPR016186">
    <property type="entry name" value="C-type_lectin-like/link_sf"/>
</dbReference>
<dbReference type="Gene3D" id="3.10.100.10">
    <property type="entry name" value="Mannose-Binding Protein A, subunit A"/>
    <property type="match status" value="1"/>
</dbReference>
<dbReference type="GeneID" id="2700308"/>
<dbReference type="InterPro" id="IPR016187">
    <property type="entry name" value="CTDL_fold"/>
</dbReference>
<organism evidence="1 2">
    <name type="scientific">Canarypox virus</name>
    <name type="common">CNPV</name>
    <dbReference type="NCBI Taxonomy" id="44088"/>
    <lineage>
        <taxon>Viruses</taxon>
        <taxon>Varidnaviria</taxon>
        <taxon>Bamfordvirae</taxon>
        <taxon>Nucleocytoviricota</taxon>
        <taxon>Pokkesviricetes</taxon>
        <taxon>Chitovirales</taxon>
        <taxon>Poxviridae</taxon>
        <taxon>Chordopoxvirinae</taxon>
        <taxon>Avipoxvirus</taxon>
        <taxon>Avipoxvirus canarypox</taxon>
    </lineage>
</organism>
<reference evidence="1 2" key="1">
    <citation type="journal article" date="2004" name="J. Virol.">
        <title>The genome of canarypox virus.</title>
        <authorList>
            <person name="Tulman E.R."/>
            <person name="Afonso C.L."/>
            <person name="Lu Z."/>
            <person name="Zsak L."/>
            <person name="Kutish G.F."/>
            <person name="Rock D.L."/>
        </authorList>
    </citation>
    <scope>NUCLEOTIDE SEQUENCE [LARGE SCALE GENOMIC DNA]</scope>
    <source>
        <strain evidence="1">ATCC VR-111</strain>
    </source>
</reference>
<dbReference type="KEGG" id="vg:2700308"/>
<dbReference type="PANTHER" id="PTHR45710">
    <property type="entry name" value="C-TYPE LECTIN DOMAIN-CONTAINING PROTEIN 180"/>
    <property type="match status" value="1"/>
</dbReference>
<keyword evidence="2" id="KW-1185">Reference proteome</keyword>
<evidence type="ECO:0000313" key="2">
    <source>
        <dbReference type="Proteomes" id="UP000168164"/>
    </source>
</evidence>
<dbReference type="SUPFAM" id="SSF56436">
    <property type="entry name" value="C-type lectin-like"/>
    <property type="match status" value="1"/>
</dbReference>
<proteinExistence type="predicted"/>
<dbReference type="InterPro" id="IPR001304">
    <property type="entry name" value="C-type_lectin-like"/>
</dbReference>
<gene>
    <name evidence="1" type="primary">CNPV198</name>
</gene>